<keyword evidence="1" id="KW-0675">Receptor</keyword>
<dbReference type="Proteomes" id="UP000805704">
    <property type="component" value="Chromosome 14"/>
</dbReference>
<sequence length="328" mass="36765">MLFPSYRSPAAQCSTFSFSGSSMEELNSTSNVSSPGRPHPPSWDFSELATAVVLSICFVLGVPGNIAVIIIRPNREHLSNLSQMLMLNLAMSDLLCLLTLPLWIYTFLYTWTLGLVACKLLTYLVYCSLYGSLLTVTALSVQRYVQVVYLQRCLYQTGKRRLLVLLWLVAMILSIPALVTRRVLKDQYWAHCQPHFSSPAQQIAVLLSESLQGFISFSVVAFAYIQLQRKVHQTAFFNNPRTTWLVTSIIAAFFVLWMPYLIINLLGVAAITVKNEGLLKFCVDSWNITGALTFVNSCLNPLLYAFASRSKCAPCQKKHVVNAEVRLS</sequence>
<dbReference type="EMBL" id="CM024802">
    <property type="protein sequence ID" value="KAG8011220.1"/>
    <property type="molecule type" value="Genomic_DNA"/>
</dbReference>
<organism evidence="1 2">
    <name type="scientific">Nibea albiflora</name>
    <name type="common">Yellow drum</name>
    <name type="synonym">Corvina albiflora</name>
    <dbReference type="NCBI Taxonomy" id="240163"/>
    <lineage>
        <taxon>Eukaryota</taxon>
        <taxon>Metazoa</taxon>
        <taxon>Chordata</taxon>
        <taxon>Craniata</taxon>
        <taxon>Vertebrata</taxon>
        <taxon>Euteleostomi</taxon>
        <taxon>Actinopterygii</taxon>
        <taxon>Neopterygii</taxon>
        <taxon>Teleostei</taxon>
        <taxon>Neoteleostei</taxon>
        <taxon>Acanthomorphata</taxon>
        <taxon>Eupercaria</taxon>
        <taxon>Sciaenidae</taxon>
        <taxon>Nibea</taxon>
    </lineage>
</organism>
<proteinExistence type="predicted"/>
<evidence type="ECO:0000313" key="2">
    <source>
        <dbReference type="Proteomes" id="UP000805704"/>
    </source>
</evidence>
<evidence type="ECO:0000313" key="1">
    <source>
        <dbReference type="EMBL" id="KAG8011220.1"/>
    </source>
</evidence>
<protein>
    <submittedName>
        <fullName evidence="1">C-C chemokine receptor type 2</fullName>
    </submittedName>
</protein>
<keyword evidence="2" id="KW-1185">Reference proteome</keyword>
<comment type="caution">
    <text evidence="1">The sequence shown here is derived from an EMBL/GenBank/DDBJ whole genome shotgun (WGS) entry which is preliminary data.</text>
</comment>
<accession>A0ACB7FB32</accession>
<name>A0ACB7FB32_NIBAL</name>
<gene>
    <name evidence="1" type="primary">CCR2</name>
    <name evidence="1" type="ORF">GBF38_005918</name>
</gene>
<reference evidence="1" key="1">
    <citation type="submission" date="2020-04" db="EMBL/GenBank/DDBJ databases">
        <title>A chromosome-scale assembly and high-density genetic map of the yellow drum (Nibea albiflora) genome.</title>
        <authorList>
            <person name="Xu D."/>
            <person name="Zhang W."/>
            <person name="Chen R."/>
            <person name="Tan P."/>
            <person name="Wang L."/>
            <person name="Song H."/>
            <person name="Tian L."/>
            <person name="Zhu Q."/>
            <person name="Wang B."/>
        </authorList>
    </citation>
    <scope>NUCLEOTIDE SEQUENCE</scope>
    <source>
        <strain evidence="1">ZJHYS-2018</strain>
    </source>
</reference>